<proteinExistence type="predicted"/>
<name>G0MVW1_CAEBE</name>
<evidence type="ECO:0000313" key="1">
    <source>
        <dbReference type="EMBL" id="EGT45317.1"/>
    </source>
</evidence>
<gene>
    <name evidence="1" type="ORF">CAEBREN_10111</name>
</gene>
<evidence type="ECO:0000313" key="2">
    <source>
        <dbReference type="Proteomes" id="UP000008068"/>
    </source>
</evidence>
<accession>G0MVW1</accession>
<dbReference type="OrthoDB" id="646702at2759"/>
<dbReference type="HOGENOM" id="CLU_036654_2_1_1"/>
<dbReference type="PANTHER" id="PTHR22744">
    <property type="entry name" value="HELIX LOOP HELIX PROTEIN 21-RELATED"/>
    <property type="match status" value="1"/>
</dbReference>
<keyword evidence="2" id="KW-1185">Reference proteome</keyword>
<dbReference type="Proteomes" id="UP000008068">
    <property type="component" value="Unassembled WGS sequence"/>
</dbReference>
<dbReference type="EMBL" id="GL379815">
    <property type="protein sequence ID" value="EGT45317.1"/>
    <property type="molecule type" value="Genomic_DNA"/>
</dbReference>
<reference evidence="2" key="1">
    <citation type="submission" date="2011-07" db="EMBL/GenBank/DDBJ databases">
        <authorList>
            <consortium name="Caenorhabditis brenneri Sequencing and Analysis Consortium"/>
            <person name="Wilson R.K."/>
        </authorList>
    </citation>
    <scope>NUCLEOTIDE SEQUENCE [LARGE SCALE GENOMIC DNA]</scope>
    <source>
        <strain evidence="2">PB2801</strain>
    </source>
</reference>
<protein>
    <recommendedName>
        <fullName evidence="3">BTB domain-containing protein</fullName>
    </recommendedName>
</protein>
<sequence length="136" mass="15596">MSDLKKLFAKSDETDAVLVVQGHKMHVNKAFDNMKKCYCLDFVTMDALDLADRFLLPHLKSLLELSLIVSSEMDFWSKVETGGKHQLNDLLDNGLKEMKKSGVYRVSELRSSATFRKLPASAQVKILTRYLELFYF</sequence>
<evidence type="ECO:0008006" key="3">
    <source>
        <dbReference type="Google" id="ProtNLM"/>
    </source>
</evidence>
<dbReference type="InParanoid" id="G0MVW1"/>
<dbReference type="AlphaFoldDB" id="G0MVW1"/>
<dbReference type="PANTHER" id="PTHR22744:SF14">
    <property type="entry name" value="BTB DOMAIN-CONTAINING PROTEIN-RELATED"/>
    <property type="match status" value="1"/>
</dbReference>
<organism evidence="2">
    <name type="scientific">Caenorhabditis brenneri</name>
    <name type="common">Nematode worm</name>
    <dbReference type="NCBI Taxonomy" id="135651"/>
    <lineage>
        <taxon>Eukaryota</taxon>
        <taxon>Metazoa</taxon>
        <taxon>Ecdysozoa</taxon>
        <taxon>Nematoda</taxon>
        <taxon>Chromadorea</taxon>
        <taxon>Rhabditida</taxon>
        <taxon>Rhabditina</taxon>
        <taxon>Rhabditomorpha</taxon>
        <taxon>Rhabditoidea</taxon>
        <taxon>Rhabditidae</taxon>
        <taxon>Peloderinae</taxon>
        <taxon>Caenorhabditis</taxon>
    </lineage>
</organism>